<protein>
    <submittedName>
        <fullName evidence="1">Uncharacterized protein</fullName>
    </submittedName>
</protein>
<sequence>MKLYVVSPDCAPKDQCLRINGMGCGLLEQDIQPTPNEPADFLCISYSWGRSPPSHNAQHAARSGSTPSAYHPHLDILEAEELDHARLDPSTKKPSTAHRLRITITCATSPPAGRVLVESMQLFSRLGYALALLLATTPEERKKRYYYPWLTLSRTSCYEHRVKERTQTWPDDDHSLLCDDGRPISTEPPASWAAAAAAEPRGVSSSSSACKALMALCERKEDWSFV</sequence>
<reference evidence="1" key="2">
    <citation type="submission" date="2023-05" db="EMBL/GenBank/DDBJ databases">
        <authorList>
            <consortium name="Lawrence Berkeley National Laboratory"/>
            <person name="Steindorff A."/>
            <person name="Hensen N."/>
            <person name="Bonometti L."/>
            <person name="Westerberg I."/>
            <person name="Brannstrom I.O."/>
            <person name="Guillou S."/>
            <person name="Cros-Aarteil S."/>
            <person name="Calhoun S."/>
            <person name="Haridas S."/>
            <person name="Kuo A."/>
            <person name="Mondo S."/>
            <person name="Pangilinan J."/>
            <person name="Riley R."/>
            <person name="Labutti K."/>
            <person name="Andreopoulos B."/>
            <person name="Lipzen A."/>
            <person name="Chen C."/>
            <person name="Yanf M."/>
            <person name="Daum C."/>
            <person name="Ng V."/>
            <person name="Clum A."/>
            <person name="Ohm R."/>
            <person name="Martin F."/>
            <person name="Silar P."/>
            <person name="Natvig D."/>
            <person name="Lalanne C."/>
            <person name="Gautier V."/>
            <person name="Ament-Velasquez S.L."/>
            <person name="Kruys A."/>
            <person name="Hutchinson M.I."/>
            <person name="Powell A.J."/>
            <person name="Barry K."/>
            <person name="Miller A.N."/>
            <person name="Grigoriev I.V."/>
            <person name="Debuchy R."/>
            <person name="Gladieux P."/>
            <person name="Thoren M.H."/>
            <person name="Johannesson H."/>
        </authorList>
    </citation>
    <scope>NUCLEOTIDE SEQUENCE</scope>
    <source>
        <strain evidence="1">CBS 532.94</strain>
    </source>
</reference>
<gene>
    <name evidence="1" type="ORF">C8A03DRAFT_36731</name>
</gene>
<dbReference type="Proteomes" id="UP001303760">
    <property type="component" value="Unassembled WGS sequence"/>
</dbReference>
<accession>A0AAN7C4U0</accession>
<proteinExistence type="predicted"/>
<evidence type="ECO:0000313" key="2">
    <source>
        <dbReference type="Proteomes" id="UP001303760"/>
    </source>
</evidence>
<reference evidence="1" key="1">
    <citation type="journal article" date="2023" name="Mol. Phylogenet. Evol.">
        <title>Genome-scale phylogeny and comparative genomics of the fungal order Sordariales.</title>
        <authorList>
            <person name="Hensen N."/>
            <person name="Bonometti L."/>
            <person name="Westerberg I."/>
            <person name="Brannstrom I.O."/>
            <person name="Guillou S."/>
            <person name="Cros-Aarteil S."/>
            <person name="Calhoun S."/>
            <person name="Haridas S."/>
            <person name="Kuo A."/>
            <person name="Mondo S."/>
            <person name="Pangilinan J."/>
            <person name="Riley R."/>
            <person name="LaButti K."/>
            <person name="Andreopoulos B."/>
            <person name="Lipzen A."/>
            <person name="Chen C."/>
            <person name="Yan M."/>
            <person name="Daum C."/>
            <person name="Ng V."/>
            <person name="Clum A."/>
            <person name="Steindorff A."/>
            <person name="Ohm R.A."/>
            <person name="Martin F."/>
            <person name="Silar P."/>
            <person name="Natvig D.O."/>
            <person name="Lalanne C."/>
            <person name="Gautier V."/>
            <person name="Ament-Velasquez S.L."/>
            <person name="Kruys A."/>
            <person name="Hutchinson M.I."/>
            <person name="Powell A.J."/>
            <person name="Barry K."/>
            <person name="Miller A.N."/>
            <person name="Grigoriev I.V."/>
            <person name="Debuchy R."/>
            <person name="Gladieux P."/>
            <person name="Hiltunen Thoren M."/>
            <person name="Johannesson H."/>
        </authorList>
    </citation>
    <scope>NUCLEOTIDE SEQUENCE</scope>
    <source>
        <strain evidence="1">CBS 532.94</strain>
    </source>
</reference>
<dbReference type="EMBL" id="MU860269">
    <property type="protein sequence ID" value="KAK4235416.1"/>
    <property type="molecule type" value="Genomic_DNA"/>
</dbReference>
<keyword evidence="2" id="KW-1185">Reference proteome</keyword>
<name>A0AAN7C4U0_9PEZI</name>
<evidence type="ECO:0000313" key="1">
    <source>
        <dbReference type="EMBL" id="KAK4235416.1"/>
    </source>
</evidence>
<dbReference type="AlphaFoldDB" id="A0AAN7C4U0"/>
<comment type="caution">
    <text evidence="1">The sequence shown here is derived from an EMBL/GenBank/DDBJ whole genome shotgun (WGS) entry which is preliminary data.</text>
</comment>
<organism evidence="1 2">
    <name type="scientific">Achaetomium macrosporum</name>
    <dbReference type="NCBI Taxonomy" id="79813"/>
    <lineage>
        <taxon>Eukaryota</taxon>
        <taxon>Fungi</taxon>
        <taxon>Dikarya</taxon>
        <taxon>Ascomycota</taxon>
        <taxon>Pezizomycotina</taxon>
        <taxon>Sordariomycetes</taxon>
        <taxon>Sordariomycetidae</taxon>
        <taxon>Sordariales</taxon>
        <taxon>Chaetomiaceae</taxon>
        <taxon>Achaetomium</taxon>
    </lineage>
</organism>